<keyword evidence="3" id="KW-1185">Reference proteome</keyword>
<feature type="region of interest" description="Disordered" evidence="1">
    <location>
        <begin position="46"/>
        <end position="73"/>
    </location>
</feature>
<sequence length="220" mass="24215">MAVRINADRMREERRAAEKKPPLRNCVNFVSPANTKSKIVATRGNVTAGSRGGANRRRAGRNVHRDTRDAEVPTQRRPVIVSRRAYDREGQPAGRATARGFTGARRRGERFLGRVGHAGTFAEGARGPATVSAAPSGRGDVLFDTGHVPRELPWPTGPNVRGQMAAHGEDSREFLRICDVFPWNPWGSATIFGFLSLRRTARSSTTTSDQLSDRRTDRLS</sequence>
<evidence type="ECO:0000313" key="2">
    <source>
        <dbReference type="EMBL" id="TGZ55905.1"/>
    </source>
</evidence>
<dbReference type="Proteomes" id="UP000310200">
    <property type="component" value="Unassembled WGS sequence"/>
</dbReference>
<organism evidence="2 3">
    <name type="scientific">Temnothorax longispinosus</name>
    <dbReference type="NCBI Taxonomy" id="300112"/>
    <lineage>
        <taxon>Eukaryota</taxon>
        <taxon>Metazoa</taxon>
        <taxon>Ecdysozoa</taxon>
        <taxon>Arthropoda</taxon>
        <taxon>Hexapoda</taxon>
        <taxon>Insecta</taxon>
        <taxon>Pterygota</taxon>
        <taxon>Neoptera</taxon>
        <taxon>Endopterygota</taxon>
        <taxon>Hymenoptera</taxon>
        <taxon>Apocrita</taxon>
        <taxon>Aculeata</taxon>
        <taxon>Formicoidea</taxon>
        <taxon>Formicidae</taxon>
        <taxon>Myrmicinae</taxon>
        <taxon>Temnothorax</taxon>
    </lineage>
</organism>
<accession>A0A4S2L053</accession>
<evidence type="ECO:0000313" key="3">
    <source>
        <dbReference type="Proteomes" id="UP000310200"/>
    </source>
</evidence>
<dbReference type="AlphaFoldDB" id="A0A4S2L053"/>
<name>A0A4S2L053_9HYME</name>
<gene>
    <name evidence="2" type="ORF">DBV15_06065</name>
</gene>
<proteinExistence type="predicted"/>
<evidence type="ECO:0000256" key="1">
    <source>
        <dbReference type="SAM" id="MobiDB-lite"/>
    </source>
</evidence>
<reference evidence="2 3" key="1">
    <citation type="journal article" date="2019" name="Philos. Trans. R. Soc. Lond., B, Biol. Sci.">
        <title>Ant behaviour and brain gene expression of defending hosts depend on the ecological success of the intruding social parasite.</title>
        <authorList>
            <person name="Kaur R."/>
            <person name="Stoldt M."/>
            <person name="Jongepier E."/>
            <person name="Feldmeyer B."/>
            <person name="Menzel F."/>
            <person name="Bornberg-Bauer E."/>
            <person name="Foitzik S."/>
        </authorList>
    </citation>
    <scope>NUCLEOTIDE SEQUENCE [LARGE SCALE GENOMIC DNA]</scope>
    <source>
        <tissue evidence="2">Whole body</tissue>
    </source>
</reference>
<comment type="caution">
    <text evidence="2">The sequence shown here is derived from an EMBL/GenBank/DDBJ whole genome shotgun (WGS) entry which is preliminary data.</text>
</comment>
<protein>
    <submittedName>
        <fullName evidence="2">Uncharacterized protein</fullName>
    </submittedName>
</protein>
<dbReference type="EMBL" id="QBLH01000387">
    <property type="protein sequence ID" value="TGZ55905.1"/>
    <property type="molecule type" value="Genomic_DNA"/>
</dbReference>